<dbReference type="PANTHER" id="PTHR24216:SF65">
    <property type="entry name" value="PAXILLIN-LIKE PROTEIN 1"/>
    <property type="match status" value="1"/>
</dbReference>
<dbReference type="SUPFAM" id="SSF50969">
    <property type="entry name" value="YVTN repeat-like/Quinoprotein amine dehydrogenase"/>
    <property type="match status" value="1"/>
</dbReference>
<feature type="compositionally biased region" description="Pro residues" evidence="1">
    <location>
        <begin position="345"/>
        <end position="450"/>
    </location>
</feature>
<name>A0ABQ7GA77_DUNSA</name>
<reference evidence="3" key="1">
    <citation type="submission" date="2017-08" db="EMBL/GenBank/DDBJ databases">
        <authorList>
            <person name="Polle J.E."/>
            <person name="Barry K."/>
            <person name="Cushman J."/>
            <person name="Schmutz J."/>
            <person name="Tran D."/>
            <person name="Hathwaick L.T."/>
            <person name="Yim W.C."/>
            <person name="Jenkins J."/>
            <person name="Mckie-Krisberg Z.M."/>
            <person name="Prochnik S."/>
            <person name="Lindquist E."/>
            <person name="Dockter R.B."/>
            <person name="Adam C."/>
            <person name="Molina H."/>
            <person name="Bunkerborg J."/>
            <person name="Jin E."/>
            <person name="Buchheim M."/>
            <person name="Magnuson J."/>
        </authorList>
    </citation>
    <scope>NUCLEOTIDE SEQUENCE</scope>
    <source>
        <strain evidence="3">CCAP 19/18</strain>
    </source>
</reference>
<gene>
    <name evidence="3" type="ORF">DUNSADRAFT_13021</name>
</gene>
<dbReference type="PRINTS" id="PR01217">
    <property type="entry name" value="PRICHEXTENSN"/>
</dbReference>
<proteinExistence type="predicted"/>
<evidence type="ECO:0000256" key="2">
    <source>
        <dbReference type="SAM" id="SignalP"/>
    </source>
</evidence>
<evidence type="ECO:0000313" key="3">
    <source>
        <dbReference type="EMBL" id="KAF5831517.1"/>
    </source>
</evidence>
<dbReference type="EMBL" id="MU069942">
    <property type="protein sequence ID" value="KAF5831517.1"/>
    <property type="molecule type" value="Genomic_DNA"/>
</dbReference>
<feature type="chain" id="PRO_5046854012" evidence="2">
    <location>
        <begin position="26"/>
        <end position="450"/>
    </location>
</feature>
<accession>A0ABQ7GA77</accession>
<dbReference type="Gene3D" id="2.120.10.30">
    <property type="entry name" value="TolB, C-terminal domain"/>
    <property type="match status" value="2"/>
</dbReference>
<dbReference type="Proteomes" id="UP000815325">
    <property type="component" value="Unassembled WGS sequence"/>
</dbReference>
<keyword evidence="4" id="KW-1185">Reference proteome</keyword>
<comment type="caution">
    <text evidence="3">The sequence shown here is derived from an EMBL/GenBank/DDBJ whole genome shotgun (WGS) entry which is preliminary data.</text>
</comment>
<dbReference type="InterPro" id="IPR011044">
    <property type="entry name" value="Quino_amine_DH_bsu"/>
</dbReference>
<feature type="signal peptide" evidence="2">
    <location>
        <begin position="1"/>
        <end position="25"/>
    </location>
</feature>
<dbReference type="InterPro" id="IPR011042">
    <property type="entry name" value="6-blade_b-propeller_TolB-like"/>
</dbReference>
<feature type="region of interest" description="Disordered" evidence="1">
    <location>
        <begin position="340"/>
        <end position="450"/>
    </location>
</feature>
<organism evidence="3 4">
    <name type="scientific">Dunaliella salina</name>
    <name type="common">Green alga</name>
    <name type="synonym">Protococcus salinus</name>
    <dbReference type="NCBI Taxonomy" id="3046"/>
    <lineage>
        <taxon>Eukaryota</taxon>
        <taxon>Viridiplantae</taxon>
        <taxon>Chlorophyta</taxon>
        <taxon>core chlorophytes</taxon>
        <taxon>Chlorophyceae</taxon>
        <taxon>CS clade</taxon>
        <taxon>Chlamydomonadales</taxon>
        <taxon>Dunaliellaceae</taxon>
        <taxon>Dunaliella</taxon>
    </lineage>
</organism>
<evidence type="ECO:0000313" key="4">
    <source>
        <dbReference type="Proteomes" id="UP000815325"/>
    </source>
</evidence>
<keyword evidence="2" id="KW-0732">Signal</keyword>
<sequence length="450" mass="46828">MTTGARGSCWLVFALLLATGANTQAQGYPRITTILQDPWGSSTDVWGLVYSPDQNVLFYSRTQADDIRMYNLDSGSESQVVSGGNLDMPKFMTFSGGKVFFSDYENFKLKQMDALDHTVSDALPTSGGNGKGRGSFKTDGKGAPQGIVSLPDGSLLVADRGNKAIKRLKDGALSAFTEPSFKLRPFCLAYNANDGSLYFAEEAGNLVYAIHVDSCLSGDCSVSVIAGQSVKKSVIDGTGRSPNGGEGTAVFEGIMSMVHDPISDTLYVGEDSGAGANLESVIRAISTSVPTYDVTTVAGKSNAFLADDPNSPPKGIREMSILDPNNIAFVDSMNTRIRKLTLTGPPLPPTPPSPPVPLPPPSPPSPSPPPPPPSPSPPPSPPPFPPQPIPPSPSFPPPPPSPSPPSSPPPFPPPPSPASPSPPPPPPPPPPPLPPPLPSPPPGPPPFPPP</sequence>
<feature type="non-terminal residue" evidence="3">
    <location>
        <position position="450"/>
    </location>
</feature>
<protein>
    <submittedName>
        <fullName evidence="3">Quino protein amine dehydrogenase</fullName>
    </submittedName>
</protein>
<evidence type="ECO:0000256" key="1">
    <source>
        <dbReference type="SAM" id="MobiDB-lite"/>
    </source>
</evidence>
<dbReference type="PANTHER" id="PTHR24216">
    <property type="entry name" value="PAXILLIN-RELATED"/>
    <property type="match status" value="1"/>
</dbReference>